<sequence length="69" mass="8000">MAKVNLEELVGGGLQEVFAKAMEEVVENMQNPNTPYKTNEKSQSNLDLSRMRTGMTQRWIFPLQQSWLR</sequence>
<reference evidence="1 2" key="1">
    <citation type="submission" date="2015-09" db="EMBL/GenBank/DDBJ databases">
        <authorList>
            <consortium name="Pathogen Informatics"/>
        </authorList>
    </citation>
    <scope>NUCLEOTIDE SEQUENCE [LARGE SCALE GENOMIC DNA]</scope>
    <source>
        <strain evidence="1 2">2789STDY5834865</strain>
    </source>
</reference>
<name>A0A174NYM5_9FIRM</name>
<dbReference type="RefSeq" id="WP_242857933.1">
    <property type="nucleotide sequence ID" value="NZ_CZAB01000037.1"/>
</dbReference>
<proteinExistence type="predicted"/>
<dbReference type="AlphaFoldDB" id="A0A174NYM5"/>
<dbReference type="EMBL" id="CZAB01000037">
    <property type="protein sequence ID" value="CUP51105.1"/>
    <property type="molecule type" value="Genomic_DNA"/>
</dbReference>
<accession>A0A174NYM5</accession>
<protein>
    <submittedName>
        <fullName evidence="1">Uncharacterized protein</fullName>
    </submittedName>
</protein>
<dbReference type="Proteomes" id="UP000095512">
    <property type="component" value="Unassembled WGS sequence"/>
</dbReference>
<gene>
    <name evidence="1" type="ORF">ERS852480_03467</name>
</gene>
<organism evidence="1 2">
    <name type="scientific">Enterocloster clostridioformis</name>
    <dbReference type="NCBI Taxonomy" id="1531"/>
    <lineage>
        <taxon>Bacteria</taxon>
        <taxon>Bacillati</taxon>
        <taxon>Bacillota</taxon>
        <taxon>Clostridia</taxon>
        <taxon>Lachnospirales</taxon>
        <taxon>Lachnospiraceae</taxon>
        <taxon>Enterocloster</taxon>
    </lineage>
</organism>
<evidence type="ECO:0000313" key="2">
    <source>
        <dbReference type="Proteomes" id="UP000095512"/>
    </source>
</evidence>
<evidence type="ECO:0000313" key="1">
    <source>
        <dbReference type="EMBL" id="CUP51105.1"/>
    </source>
</evidence>